<dbReference type="EMBL" id="CTEF01000001">
    <property type="protein sequence ID" value="CQD09089.1"/>
    <property type="molecule type" value="Genomic_DNA"/>
</dbReference>
<dbReference type="NCBIfam" id="TIGR03025">
    <property type="entry name" value="EPS_sugtrans"/>
    <property type="match status" value="1"/>
</dbReference>
<reference evidence="10 12" key="2">
    <citation type="submission" date="2016-01" db="EMBL/GenBank/DDBJ databases">
        <title>The new phylogeny of the genus Mycobacterium.</title>
        <authorList>
            <person name="Tarcisio F."/>
            <person name="Conor M."/>
            <person name="Antonella G."/>
            <person name="Elisabetta G."/>
            <person name="Giulia F.S."/>
            <person name="Sara T."/>
            <person name="Anna F."/>
            <person name="Clotilde B."/>
            <person name="Roberto B."/>
            <person name="Veronica D.S."/>
            <person name="Fabio R."/>
            <person name="Monica P."/>
            <person name="Olivier J."/>
            <person name="Enrico T."/>
            <person name="Nicola S."/>
        </authorList>
    </citation>
    <scope>NUCLEOTIDE SEQUENCE [LARGE SCALE GENOMIC DNA]</scope>
    <source>
        <strain evidence="10 12">CCUG 50187</strain>
    </source>
</reference>
<feature type="transmembrane region" description="Helical" evidence="7">
    <location>
        <begin position="82"/>
        <end position="99"/>
    </location>
</feature>
<name>A0A0U1D6F4_9MYCO</name>
<sequence length="505" mass="55223">MSLHELAASHDLVKSATNRASAAPIAEPGLLPVRNRRSWQRRYARWLLLTDAFVVAAVVALAQTLRFGSMTGESVAYTNVDYAFVSAVIFAAWLVALTFQRSRAVQVLGHGVEEYRRVWTATLAVFAIVAVISAMFRFDIARGYLALALPLGLVALTFNRMMSRRYVAARRRDGAFVNAVLAVGHLSSVRALVRSLARHPQDGYRVVGVCVPGGDGVQIPAVDGIPTYQHHGDIVGTVIQSGADTVALTSGHLSPDEIRDLSWQLEKLDVDLVVSSGIAGVAGPRLMVRPVGGLPLIHVDKPQYEGAKQFRKRAFDVCFATSALVVAAPVMLAAALAIKLTSRGPVLYKAERIGLDGVPFMMLKFRSMVVDADQRLPELAGRDDGNGVLFKMRRDPRVTPVGRLLRRYSIDELPQFINVLRREMSIVGPRPPLRAEVDCYDFQVRRRMLVPPGVTGLWQVSGRSDLSWEDSVRLDLSYVENWSMVGDLVIIASTVKAVALGSGAY</sequence>
<evidence type="ECO:0000256" key="6">
    <source>
        <dbReference type="ARBA" id="ARBA00023136"/>
    </source>
</evidence>
<feature type="transmembrane region" description="Helical" evidence="7">
    <location>
        <begin position="317"/>
        <end position="338"/>
    </location>
</feature>
<dbReference type="Proteomes" id="UP000193811">
    <property type="component" value="Unassembled WGS sequence"/>
</dbReference>
<evidence type="ECO:0000259" key="8">
    <source>
        <dbReference type="Pfam" id="PF02397"/>
    </source>
</evidence>
<dbReference type="GO" id="GO:0016780">
    <property type="term" value="F:phosphotransferase activity, for other substituted phosphate groups"/>
    <property type="evidence" value="ECO:0007669"/>
    <property type="project" value="TreeGrafter"/>
</dbReference>
<protein>
    <submittedName>
        <fullName evidence="10">UDP-phosphate galactose phosphotransferase</fullName>
    </submittedName>
    <submittedName>
        <fullName evidence="9">Undecaprenyl-phosphate galactose phosphotransferase</fullName>
    </submittedName>
</protein>
<evidence type="ECO:0000256" key="3">
    <source>
        <dbReference type="ARBA" id="ARBA00022679"/>
    </source>
</evidence>
<keyword evidence="3 9" id="KW-0808">Transferase</keyword>
<evidence type="ECO:0000313" key="11">
    <source>
        <dbReference type="Proteomes" id="UP000182227"/>
    </source>
</evidence>
<dbReference type="InterPro" id="IPR003362">
    <property type="entry name" value="Bact_transf"/>
</dbReference>
<dbReference type="GeneID" id="44298766"/>
<keyword evidence="5 7" id="KW-1133">Transmembrane helix</keyword>
<dbReference type="Pfam" id="PF02397">
    <property type="entry name" value="Bac_transf"/>
    <property type="match status" value="1"/>
</dbReference>
<keyword evidence="6 7" id="KW-0472">Membrane</keyword>
<dbReference type="InterPro" id="IPR017475">
    <property type="entry name" value="EPS_sugar_tfrase"/>
</dbReference>
<evidence type="ECO:0000256" key="1">
    <source>
        <dbReference type="ARBA" id="ARBA00004141"/>
    </source>
</evidence>
<comment type="subcellular location">
    <subcellularLocation>
        <location evidence="1">Membrane</location>
        <topology evidence="1">Multi-pass membrane protein</topology>
    </subcellularLocation>
</comment>
<evidence type="ECO:0000256" key="7">
    <source>
        <dbReference type="SAM" id="Phobius"/>
    </source>
</evidence>
<feature type="transmembrane region" description="Helical" evidence="7">
    <location>
        <begin position="119"/>
        <end position="138"/>
    </location>
</feature>
<dbReference type="Pfam" id="PF13727">
    <property type="entry name" value="CoA_binding_3"/>
    <property type="match status" value="1"/>
</dbReference>
<gene>
    <name evidence="10" type="ORF">AWB98_25035</name>
    <name evidence="9" type="ORF">BN970_01766</name>
</gene>
<feature type="transmembrane region" description="Helical" evidence="7">
    <location>
        <begin position="144"/>
        <end position="162"/>
    </location>
</feature>
<evidence type="ECO:0000313" key="10">
    <source>
        <dbReference type="EMBL" id="ORV22072.1"/>
    </source>
</evidence>
<dbReference type="AlphaFoldDB" id="A0A0U1D6F4"/>
<comment type="similarity">
    <text evidence="2">Belongs to the bacterial sugar transferase family.</text>
</comment>
<accession>A0A0U1D6F4</accession>
<keyword evidence="4 7" id="KW-0812">Transmembrane</keyword>
<dbReference type="Proteomes" id="UP000182227">
    <property type="component" value="Unassembled WGS sequence"/>
</dbReference>
<evidence type="ECO:0000256" key="2">
    <source>
        <dbReference type="ARBA" id="ARBA00006464"/>
    </source>
</evidence>
<evidence type="ECO:0000313" key="9">
    <source>
        <dbReference type="EMBL" id="CQD09089.1"/>
    </source>
</evidence>
<evidence type="ECO:0000256" key="5">
    <source>
        <dbReference type="ARBA" id="ARBA00022989"/>
    </source>
</evidence>
<evidence type="ECO:0000256" key="4">
    <source>
        <dbReference type="ARBA" id="ARBA00022692"/>
    </source>
</evidence>
<evidence type="ECO:0000313" key="12">
    <source>
        <dbReference type="Proteomes" id="UP000193811"/>
    </source>
</evidence>
<keyword evidence="12" id="KW-1185">Reference proteome</keyword>
<organism evidence="9 11">
    <name type="scientific">Mycolicibacterium conceptionense</name>
    <dbReference type="NCBI Taxonomy" id="451644"/>
    <lineage>
        <taxon>Bacteria</taxon>
        <taxon>Bacillati</taxon>
        <taxon>Actinomycetota</taxon>
        <taxon>Actinomycetes</taxon>
        <taxon>Mycobacteriales</taxon>
        <taxon>Mycobacteriaceae</taxon>
        <taxon>Mycolicibacterium</taxon>
    </lineage>
</organism>
<dbReference type="PANTHER" id="PTHR30576:SF10">
    <property type="entry name" value="SLL5057 PROTEIN"/>
    <property type="match status" value="1"/>
</dbReference>
<feature type="domain" description="Bacterial sugar transferase" evidence="8">
    <location>
        <begin position="312"/>
        <end position="498"/>
    </location>
</feature>
<dbReference type="EMBL" id="LQOP01000028">
    <property type="protein sequence ID" value="ORV22072.1"/>
    <property type="molecule type" value="Genomic_DNA"/>
</dbReference>
<dbReference type="RefSeq" id="WP_085141882.1">
    <property type="nucleotide sequence ID" value="NZ_JACKVA010000035.1"/>
</dbReference>
<reference evidence="9 11" key="1">
    <citation type="submission" date="2015-03" db="EMBL/GenBank/DDBJ databases">
        <authorList>
            <person name="Murphy D."/>
        </authorList>
    </citation>
    <scope>NUCLEOTIDE SEQUENCE [LARGE SCALE GENOMIC DNA]</scope>
    <source>
        <strain evidence="9 11">D16</strain>
    </source>
</reference>
<dbReference type="GO" id="GO:0016020">
    <property type="term" value="C:membrane"/>
    <property type="evidence" value="ECO:0007669"/>
    <property type="project" value="UniProtKB-SubCell"/>
</dbReference>
<feature type="transmembrane region" description="Helical" evidence="7">
    <location>
        <begin position="43"/>
        <end position="62"/>
    </location>
</feature>
<proteinExistence type="inferred from homology"/>
<dbReference type="PANTHER" id="PTHR30576">
    <property type="entry name" value="COLANIC BIOSYNTHESIS UDP-GLUCOSE LIPID CARRIER TRANSFERASE"/>
    <property type="match status" value="1"/>
</dbReference>